<protein>
    <submittedName>
        <fullName evidence="1">Uncharacterized protein</fullName>
    </submittedName>
</protein>
<dbReference type="EMBL" id="BOOH01000021">
    <property type="protein sequence ID" value="GIH76419.1"/>
    <property type="molecule type" value="Genomic_DNA"/>
</dbReference>
<keyword evidence="2" id="KW-1185">Reference proteome</keyword>
<dbReference type="AlphaFoldDB" id="A0A8J3RMN4"/>
<evidence type="ECO:0000313" key="1">
    <source>
        <dbReference type="EMBL" id="GIH76419.1"/>
    </source>
</evidence>
<organism evidence="1 2">
    <name type="scientific">Planobispora longispora</name>
    <dbReference type="NCBI Taxonomy" id="28887"/>
    <lineage>
        <taxon>Bacteria</taxon>
        <taxon>Bacillati</taxon>
        <taxon>Actinomycetota</taxon>
        <taxon>Actinomycetes</taxon>
        <taxon>Streptosporangiales</taxon>
        <taxon>Streptosporangiaceae</taxon>
        <taxon>Planobispora</taxon>
    </lineage>
</organism>
<name>A0A8J3RMN4_9ACTN</name>
<accession>A0A8J3RMN4</accession>
<comment type="caution">
    <text evidence="1">The sequence shown here is derived from an EMBL/GenBank/DDBJ whole genome shotgun (WGS) entry which is preliminary data.</text>
</comment>
<proteinExistence type="predicted"/>
<evidence type="ECO:0000313" key="2">
    <source>
        <dbReference type="Proteomes" id="UP000616724"/>
    </source>
</evidence>
<sequence length="135" mass="14270">MLAEPFLSGDPVDAIRAPAGLDHSEAIMPCFSCGARQTDPVRGASPWKRGVRQDAQVLVCPDCQRMTDLDLDACATCGSTALICRLGEVECRSCGEVRLAGHRPDCPARPEGPEGLADEVAAALDRVLGRLTSHA</sequence>
<dbReference type="Proteomes" id="UP000616724">
    <property type="component" value="Unassembled WGS sequence"/>
</dbReference>
<gene>
    <name evidence="1" type="ORF">Plo01_28480</name>
</gene>
<reference evidence="1 2" key="1">
    <citation type="submission" date="2021-01" db="EMBL/GenBank/DDBJ databases">
        <title>Whole genome shotgun sequence of Planobispora longispora NBRC 13918.</title>
        <authorList>
            <person name="Komaki H."/>
            <person name="Tamura T."/>
        </authorList>
    </citation>
    <scope>NUCLEOTIDE SEQUENCE [LARGE SCALE GENOMIC DNA]</scope>
    <source>
        <strain evidence="1 2">NBRC 13918</strain>
    </source>
</reference>